<comment type="caution">
    <text evidence="1">The sequence shown here is derived from an EMBL/GenBank/DDBJ whole genome shotgun (WGS) entry which is preliminary data.</text>
</comment>
<organism evidence="1 2">
    <name type="scientific">Symbiodinium necroappetens</name>
    <dbReference type="NCBI Taxonomy" id="1628268"/>
    <lineage>
        <taxon>Eukaryota</taxon>
        <taxon>Sar</taxon>
        <taxon>Alveolata</taxon>
        <taxon>Dinophyceae</taxon>
        <taxon>Suessiales</taxon>
        <taxon>Symbiodiniaceae</taxon>
        <taxon>Symbiodinium</taxon>
    </lineage>
</organism>
<sequence length="166" mass="18663">YFVGCNKLQQGFPFPDFKVAYDGTWYSLPGKCPQMQYFEKTNSSKGSRGLDCLSHQPGGFCEEPSGTADCTYNFENAGEIDLDELEQISGDYNSWIGAGNREYDRITDHGTGMTFWDKLNDEALAKQRVAKAKALFEKHYPGSYEGIDEPPCDFDFFSFYKMAPGG</sequence>
<dbReference type="OrthoDB" id="405853at2759"/>
<evidence type="ECO:0000313" key="2">
    <source>
        <dbReference type="Proteomes" id="UP000601435"/>
    </source>
</evidence>
<feature type="non-terminal residue" evidence="1">
    <location>
        <position position="166"/>
    </location>
</feature>
<dbReference type="Proteomes" id="UP000601435">
    <property type="component" value="Unassembled WGS sequence"/>
</dbReference>
<reference evidence="1" key="1">
    <citation type="submission" date="2021-02" db="EMBL/GenBank/DDBJ databases">
        <authorList>
            <person name="Dougan E. K."/>
            <person name="Rhodes N."/>
            <person name="Thang M."/>
            <person name="Chan C."/>
        </authorList>
    </citation>
    <scope>NUCLEOTIDE SEQUENCE</scope>
</reference>
<protein>
    <submittedName>
        <fullName evidence="1">Uncharacterized protein</fullName>
    </submittedName>
</protein>
<gene>
    <name evidence="1" type="ORF">SNEC2469_LOCUS15261</name>
</gene>
<evidence type="ECO:0000313" key="1">
    <source>
        <dbReference type="EMBL" id="CAE7531309.1"/>
    </source>
</evidence>
<proteinExistence type="predicted"/>
<dbReference type="EMBL" id="CAJNJA010024727">
    <property type="protein sequence ID" value="CAE7531309.1"/>
    <property type="molecule type" value="Genomic_DNA"/>
</dbReference>
<accession>A0A812TQ09</accession>
<feature type="non-terminal residue" evidence="1">
    <location>
        <position position="1"/>
    </location>
</feature>
<name>A0A812TQ09_9DINO</name>
<keyword evidence="2" id="KW-1185">Reference proteome</keyword>
<dbReference type="AlphaFoldDB" id="A0A812TQ09"/>